<dbReference type="Pfam" id="PF00583">
    <property type="entry name" value="Acetyltransf_1"/>
    <property type="match status" value="1"/>
</dbReference>
<dbReference type="EMBL" id="JAPFCC010000001">
    <property type="protein sequence ID" value="MCW7553363.1"/>
    <property type="molecule type" value="Genomic_DNA"/>
</dbReference>
<comment type="caution">
    <text evidence="2">The sequence shown here is derived from an EMBL/GenBank/DDBJ whole genome shotgun (WGS) entry which is preliminary data.</text>
</comment>
<gene>
    <name evidence="2" type="ORF">NX722_12115</name>
</gene>
<dbReference type="CDD" id="cd04301">
    <property type="entry name" value="NAT_SF"/>
    <property type="match status" value="1"/>
</dbReference>
<dbReference type="InterPro" id="IPR016181">
    <property type="entry name" value="Acyl_CoA_acyltransferase"/>
</dbReference>
<dbReference type="Gene3D" id="3.40.630.30">
    <property type="match status" value="1"/>
</dbReference>
<evidence type="ECO:0000313" key="2">
    <source>
        <dbReference type="EMBL" id="MCW7553363.1"/>
    </source>
</evidence>
<dbReference type="SUPFAM" id="SSF55729">
    <property type="entry name" value="Acyl-CoA N-acyltransferases (Nat)"/>
    <property type="match status" value="1"/>
</dbReference>
<sequence length="161" mass="18296">MRELIFKLSLSDERLQDYKCTEDSKDFTLIDSPGAFLLNAMVLFRHFGLKESIKTFLKSFAGNRVFYYLSVEGSVAACGTLAIGFCRFYSVKDGDVVIGSVWTEEKLRGRNLATRSIRHAIHAMYLKGYETFYIDTQVTNKPMLRAIEKLGFGEAIDAYES</sequence>
<protein>
    <submittedName>
        <fullName evidence="2">GNAT family N-acetyltransferase</fullName>
    </submittedName>
</protein>
<organism evidence="2 3">
    <name type="scientific">Endozoicomonas gorgoniicola</name>
    <dbReference type="NCBI Taxonomy" id="1234144"/>
    <lineage>
        <taxon>Bacteria</taxon>
        <taxon>Pseudomonadati</taxon>
        <taxon>Pseudomonadota</taxon>
        <taxon>Gammaproteobacteria</taxon>
        <taxon>Oceanospirillales</taxon>
        <taxon>Endozoicomonadaceae</taxon>
        <taxon>Endozoicomonas</taxon>
    </lineage>
</organism>
<dbReference type="PROSITE" id="PS51186">
    <property type="entry name" value="GNAT"/>
    <property type="match status" value="1"/>
</dbReference>
<accession>A0ABT3MWA5</accession>
<dbReference type="Proteomes" id="UP001209854">
    <property type="component" value="Unassembled WGS sequence"/>
</dbReference>
<evidence type="ECO:0000313" key="3">
    <source>
        <dbReference type="Proteomes" id="UP001209854"/>
    </source>
</evidence>
<proteinExistence type="predicted"/>
<name>A0ABT3MWA5_9GAMM</name>
<dbReference type="InterPro" id="IPR000182">
    <property type="entry name" value="GNAT_dom"/>
</dbReference>
<reference evidence="2 3" key="1">
    <citation type="submission" date="2022-10" db="EMBL/GenBank/DDBJ databases">
        <title>High-quality genome sequences of two octocoral-associated bacteria, Endozoicomonas euniceicola EF212 and Endozoicomonas gorgoniicola PS125.</title>
        <authorList>
            <person name="Chiou Y.-J."/>
            <person name="Chen Y.-H."/>
        </authorList>
    </citation>
    <scope>NUCLEOTIDE SEQUENCE [LARGE SCALE GENOMIC DNA]</scope>
    <source>
        <strain evidence="2 3">PS125</strain>
    </source>
</reference>
<keyword evidence="3" id="KW-1185">Reference proteome</keyword>
<evidence type="ECO:0000259" key="1">
    <source>
        <dbReference type="PROSITE" id="PS51186"/>
    </source>
</evidence>
<dbReference type="RefSeq" id="WP_262568197.1">
    <property type="nucleotide sequence ID" value="NZ_JAPFCC010000001.1"/>
</dbReference>
<feature type="domain" description="N-acetyltransferase" evidence="1">
    <location>
        <begin position="22"/>
        <end position="161"/>
    </location>
</feature>